<dbReference type="Proteomes" id="UP000319836">
    <property type="component" value="Unassembled WGS sequence"/>
</dbReference>
<gene>
    <name evidence="1" type="ORF">E6K80_00755</name>
</gene>
<proteinExistence type="predicted"/>
<dbReference type="AlphaFoldDB" id="A0A538UBI5"/>
<comment type="caution">
    <text evidence="1">The sequence shown here is derived from an EMBL/GenBank/DDBJ whole genome shotgun (WGS) entry which is preliminary data.</text>
</comment>
<dbReference type="EMBL" id="VBPA01000017">
    <property type="protein sequence ID" value="TMQ73200.1"/>
    <property type="molecule type" value="Genomic_DNA"/>
</dbReference>
<name>A0A538UBI5_UNCEI</name>
<reference evidence="1 2" key="1">
    <citation type="journal article" date="2019" name="Nat. Microbiol.">
        <title>Mediterranean grassland soil C-N compound turnover is dependent on rainfall and depth, and is mediated by genomically divergent microorganisms.</title>
        <authorList>
            <person name="Diamond S."/>
            <person name="Andeer P.F."/>
            <person name="Li Z."/>
            <person name="Crits-Christoph A."/>
            <person name="Burstein D."/>
            <person name="Anantharaman K."/>
            <person name="Lane K.R."/>
            <person name="Thomas B.C."/>
            <person name="Pan C."/>
            <person name="Northen T.R."/>
            <person name="Banfield J.F."/>
        </authorList>
    </citation>
    <scope>NUCLEOTIDE SEQUENCE [LARGE SCALE GENOMIC DNA]</scope>
    <source>
        <strain evidence="1">WS_10</strain>
    </source>
</reference>
<protein>
    <submittedName>
        <fullName evidence="1">Uncharacterized protein</fullName>
    </submittedName>
</protein>
<evidence type="ECO:0000313" key="1">
    <source>
        <dbReference type="EMBL" id="TMQ73200.1"/>
    </source>
</evidence>
<evidence type="ECO:0000313" key="2">
    <source>
        <dbReference type="Proteomes" id="UP000319836"/>
    </source>
</evidence>
<organism evidence="1 2">
    <name type="scientific">Eiseniibacteriota bacterium</name>
    <dbReference type="NCBI Taxonomy" id="2212470"/>
    <lineage>
        <taxon>Bacteria</taxon>
        <taxon>Candidatus Eiseniibacteriota</taxon>
    </lineage>
</organism>
<sequence>PRAVSIPAFSGRAYGGLASGSARLDLSQAARPRIATQAKLDSVRVEQVLKAFVPSAGWLTGSLGSSIDLQGEVSDLGRSLTATGLASLLDGSLDHSPVFDRLAEIARVPAFKTLRFRELQSNFRIVQGRVFTGPATLRGPQGDWIWSGSVGLDGTLDYAVSVTLPARAPKVAWDPRAMKARLEGHVSEAIAEQRQKFEHTVHDSLLARARAAQDSARAAAERARQAVEDSLRRKGRGLLEGFFRKGAAPDTSRR</sequence>
<accession>A0A538UBI5</accession>
<feature type="non-terminal residue" evidence="1">
    <location>
        <position position="1"/>
    </location>
</feature>